<name>A0A9I9DZ10_CUCME</name>
<dbReference type="PANTHER" id="PTHR36365:SF1">
    <property type="entry name" value="OS05G0500400 PROTEIN"/>
    <property type="match status" value="1"/>
</dbReference>
<evidence type="ECO:0000259" key="1">
    <source>
        <dbReference type="Pfam" id="PF09353"/>
    </source>
</evidence>
<dbReference type="EnsemblPlants" id="MELO3C025426.2.1">
    <property type="protein sequence ID" value="MELO3C025426.2.1"/>
    <property type="gene ID" value="MELO3C025426.2"/>
</dbReference>
<dbReference type="GO" id="GO:0009507">
    <property type="term" value="C:chloroplast"/>
    <property type="evidence" value="ECO:0007669"/>
    <property type="project" value="TreeGrafter"/>
</dbReference>
<protein>
    <recommendedName>
        <fullName evidence="1">DUF1995 domain-containing protein</fullName>
    </recommendedName>
</protein>
<sequence>MAFNLLKFHSQITEAAKPIFPNLLPTKNFFPLLPVPPSQLLPKPHFHVSYLPHSTHKSRTIPFILHSSLSSSTPPTSKDDAISQAKTCLSTTLEKPLNNIRFSGKIIKKAKQPRFRVEIPVVDESSGSLIELAYEVFGDLPIKRKGSPIKILLVWSNPMLAEAASKAFQSRSTDQVEQIDVSSFDGLDGRILNSNDVAVFLGLESSQIRTIKTVTDGFYPKPVVIFNPKWAFEEEIEFGELSGFIGSFEVIYSFMGLEVQGILNKRKGMIFKCVRNGVLSGELWNVLVEEEGGELKAVSKFKARPSITEVENVLYNLMAMNSPITKSAKFLRDLVSNVTGKKSQNVSSPPFLLFSFSKTLRLETKQNNDLIQTMKFHKAKRKFRMKLKD</sequence>
<dbReference type="PANTHER" id="PTHR36365">
    <property type="entry name" value="OS05G0500400 PROTEIN"/>
    <property type="match status" value="1"/>
</dbReference>
<dbReference type="InterPro" id="IPR018962">
    <property type="entry name" value="DUF1995"/>
</dbReference>
<dbReference type="AlphaFoldDB" id="A0A9I9DZ10"/>
<proteinExistence type="predicted"/>
<evidence type="ECO:0000313" key="2">
    <source>
        <dbReference type="EnsemblPlants" id="MELO3C025426.2.1"/>
    </source>
</evidence>
<dbReference type="Gramene" id="MELO3C025426.2.1">
    <property type="protein sequence ID" value="MELO3C025426.2.1"/>
    <property type="gene ID" value="MELO3C025426.2"/>
</dbReference>
<accession>A0A9I9DZ10</accession>
<dbReference type="Pfam" id="PF09353">
    <property type="entry name" value="DUF1995"/>
    <property type="match status" value="1"/>
</dbReference>
<reference evidence="2" key="1">
    <citation type="submission" date="2023-03" db="UniProtKB">
        <authorList>
            <consortium name="EnsemblPlants"/>
        </authorList>
    </citation>
    <scope>IDENTIFICATION</scope>
</reference>
<feature type="domain" description="DUF1995" evidence="1">
    <location>
        <begin position="75"/>
        <end position="312"/>
    </location>
</feature>
<organism evidence="2">
    <name type="scientific">Cucumis melo</name>
    <name type="common">Muskmelon</name>
    <dbReference type="NCBI Taxonomy" id="3656"/>
    <lineage>
        <taxon>Eukaryota</taxon>
        <taxon>Viridiplantae</taxon>
        <taxon>Streptophyta</taxon>
        <taxon>Embryophyta</taxon>
        <taxon>Tracheophyta</taxon>
        <taxon>Spermatophyta</taxon>
        <taxon>Magnoliopsida</taxon>
        <taxon>eudicotyledons</taxon>
        <taxon>Gunneridae</taxon>
        <taxon>Pentapetalae</taxon>
        <taxon>rosids</taxon>
        <taxon>fabids</taxon>
        <taxon>Cucurbitales</taxon>
        <taxon>Cucurbitaceae</taxon>
        <taxon>Benincaseae</taxon>
        <taxon>Cucumis</taxon>
    </lineage>
</organism>